<keyword evidence="14 20" id="KW-0411">Iron-sulfur</keyword>
<evidence type="ECO:0000256" key="15">
    <source>
        <dbReference type="ARBA" id="ARBA00023125"/>
    </source>
</evidence>
<dbReference type="PANTHER" id="PTHR45812:SF1">
    <property type="entry name" value="DNA POLYMERASE ZETA CATALYTIC SUBUNIT"/>
    <property type="match status" value="1"/>
</dbReference>
<evidence type="ECO:0000256" key="2">
    <source>
        <dbReference type="ARBA" id="ARBA00004123"/>
    </source>
</evidence>
<keyword evidence="7 20" id="KW-0235">DNA replication</keyword>
<evidence type="ECO:0000256" key="9">
    <source>
        <dbReference type="ARBA" id="ARBA00022763"/>
    </source>
</evidence>
<dbReference type="SUPFAM" id="SSF56672">
    <property type="entry name" value="DNA/RNA polymerases"/>
    <property type="match status" value="1"/>
</dbReference>
<dbReference type="EC" id="2.7.7.7" evidence="20"/>
<dbReference type="FunFam" id="3.30.420.10:FF:000082">
    <property type="entry name" value="DNA polymerase"/>
    <property type="match status" value="1"/>
</dbReference>
<feature type="domain" description="C4-type zinc-finger of DNA polymerase delta" evidence="24">
    <location>
        <begin position="1554"/>
        <end position="1627"/>
    </location>
</feature>
<dbReference type="GO" id="GO:0003677">
    <property type="term" value="F:DNA binding"/>
    <property type="evidence" value="ECO:0007669"/>
    <property type="project" value="UniProtKB-KW"/>
</dbReference>
<dbReference type="GO" id="GO:0000166">
    <property type="term" value="F:nucleotide binding"/>
    <property type="evidence" value="ECO:0007669"/>
    <property type="project" value="InterPro"/>
</dbReference>
<evidence type="ECO:0000259" key="24">
    <source>
        <dbReference type="Pfam" id="PF14260"/>
    </source>
</evidence>
<keyword evidence="10 20" id="KW-0863">Zinc-finger</keyword>
<comment type="subcellular location">
    <subcellularLocation>
        <location evidence="2 20">Nucleus</location>
    </subcellularLocation>
</comment>
<comment type="subunit">
    <text evidence="19">Forms DNA polymerase zeta with REV7.</text>
</comment>
<keyword evidence="16" id="KW-0234">DNA repair</keyword>
<dbReference type="InterPro" id="IPR036397">
    <property type="entry name" value="RNaseH_sf"/>
</dbReference>
<dbReference type="GO" id="GO:0005634">
    <property type="term" value="C:nucleus"/>
    <property type="evidence" value="ECO:0007669"/>
    <property type="project" value="UniProtKB-SubCell"/>
</dbReference>
<dbReference type="Gene3D" id="1.10.287.690">
    <property type="entry name" value="Helix hairpin bin"/>
    <property type="match status" value="1"/>
</dbReference>
<evidence type="ECO:0000256" key="17">
    <source>
        <dbReference type="ARBA" id="ARBA00023242"/>
    </source>
</evidence>
<keyword evidence="11 20" id="KW-0862">Zinc</keyword>
<organism evidence="25 26">
    <name type="scientific">Cuscuta australis</name>
    <dbReference type="NCBI Taxonomy" id="267555"/>
    <lineage>
        <taxon>Eukaryota</taxon>
        <taxon>Viridiplantae</taxon>
        <taxon>Streptophyta</taxon>
        <taxon>Embryophyta</taxon>
        <taxon>Tracheophyta</taxon>
        <taxon>Spermatophyta</taxon>
        <taxon>Magnoliopsida</taxon>
        <taxon>eudicotyledons</taxon>
        <taxon>Gunneridae</taxon>
        <taxon>Pentapetalae</taxon>
        <taxon>asterids</taxon>
        <taxon>lamiids</taxon>
        <taxon>Solanales</taxon>
        <taxon>Convolvulaceae</taxon>
        <taxon>Cuscuteae</taxon>
        <taxon>Cuscuta</taxon>
        <taxon>Cuscuta subgen. Grammica</taxon>
        <taxon>Cuscuta sect. Cleistogrammica</taxon>
    </lineage>
</organism>
<dbReference type="GO" id="GO:0016035">
    <property type="term" value="C:zeta DNA polymerase complex"/>
    <property type="evidence" value="ECO:0007669"/>
    <property type="project" value="InterPro"/>
</dbReference>
<dbReference type="GO" id="GO:0042276">
    <property type="term" value="P:error-prone translesion synthesis"/>
    <property type="evidence" value="ECO:0007669"/>
    <property type="project" value="TreeGrafter"/>
</dbReference>
<evidence type="ECO:0000256" key="21">
    <source>
        <dbReference type="SAM" id="MobiDB-lite"/>
    </source>
</evidence>
<dbReference type="Gene3D" id="3.90.1600.10">
    <property type="entry name" value="Palm domain of DNA polymerase"/>
    <property type="match status" value="1"/>
</dbReference>
<dbReference type="Gene3D" id="3.30.420.10">
    <property type="entry name" value="Ribonuclease H-like superfamily/Ribonuclease H"/>
    <property type="match status" value="1"/>
</dbReference>
<dbReference type="CDD" id="cd05778">
    <property type="entry name" value="DNA_polB_zeta_exo"/>
    <property type="match status" value="1"/>
</dbReference>
<evidence type="ECO:0000256" key="4">
    <source>
        <dbReference type="ARBA" id="ARBA00022485"/>
    </source>
</evidence>
<protein>
    <recommendedName>
        <fullName evidence="20">DNA polymerase</fullName>
        <ecNumber evidence="20">2.7.7.7</ecNumber>
    </recommendedName>
</protein>
<dbReference type="GO" id="GO:0003887">
    <property type="term" value="F:DNA-directed DNA polymerase activity"/>
    <property type="evidence" value="ECO:0007669"/>
    <property type="project" value="UniProtKB-KW"/>
</dbReference>
<keyword evidence="15 20" id="KW-0238">DNA-binding</keyword>
<dbReference type="PROSITE" id="PS00116">
    <property type="entry name" value="DNA_POLYMERASE_B"/>
    <property type="match status" value="1"/>
</dbReference>
<keyword evidence="17 20" id="KW-0539">Nucleus</keyword>
<sequence length="1655" mass="183977">MHIPANQLNNWRYPKMLNHLQHFQVSDHDALGVLNWLASSQAAEDINSDDDLTRETILSPLMPATTIDKVLEKAHADYENESQQECVDILATVLDRANVEGLDGTLAYLVESNYPCKTSPSRMIPQVDGSSDGIGAVSCANKSSGTYSEPGTSSETDLLHNANFGMFSDHKKRRKMWGPLPVSSVQKVNDLSSTAGVSTISRCHIKDDSGLPCTTGCGINISPNIVKGSNRETVVKCSMRDLMRKKRYYRTEPPLSTSEMKKIPSVKEDREDSWFCIEKSYEEQNKTHLSYSMNRVSVGAQPRGCDETNTCPTSRVQFEPYDGNARNPANGKLPMHSSICNTFPRDSSNSELCHSLQGSDVHCVREANVALQKLLHGETDPSEQYSFNMTSMGAVQMEQCVPNDCEDIDICFHNTKSSNTNIVVSESVPCAQSLKFASENESSGGEKLLQRDANESSSHYTPIGGLPFKDGAPSCTEIDYMQRSDKTGVTVNKMHWVSTKSCEAMPAARGVTLSLSETLPSRCDGKNTDSFPHSHPSTTLVTESRTAPTKTVNLTYPESPLVMKCKHELGPCTRETLGIPQLHHEDKQNYDALCGQEIVSEELPPFFGRSSVEYHTTSRALDYNHCGQGLVGVPFHCQSDGSYLFMLTPVFTPPLAKCVEKWMTLDSADVSNENNDVCLTSSPSIKGSSWQVMPMQNSQALSNSHRLTAPASVSGLKPNMDLVNRQNNGSHNVETQFSHGESKRMQQSKGDPLKGKHSSDLAGDLSQISGPDRKSKLTPLSQIGFRDSASIGFGQQLTLLSIEVQAESRGDLRPDPRFDAISIVVLVVCEDDDPVADAYVLLHCNGLSVPRNLDALSGCKVWDFCEEKHLFSKFVKIFSSIDPDVVMGWDIQGGSLGFLAERASHIGIDLLRKISRTLSETHAPSKDYDEDKLSNLFSEPIIRDSVLREVMMIIDDEWGRTHASGIHVGGRIVLNIWRLMRGEVKLNMYTIENVAEAVLRRKIPSIPGKVLTNWFLSGPGRARFRCIEYILERAKLNIQIITQLDMINRTSELARIFGIDFFSVLSRGSQYRVESILLRLAHSQNYIAISPGNQQVAFQPAMECLPLVMEPQSGFYADPVVVLDFQSLYPSMIIAYNLCYSTCLGKITSSKTNILGVSSYSPGRNILQKIKDKILLTPNGVMFVPSDVRKGVLPRMLEELLETRIMVKQAMKKLDVSQKVLNRIFNARQLALKLISNVTYGYTAAGFSGRMPCAELADSIVQCGRRTLENAISFVNTNDKWKAKVIYGDTDSMFVLLKGCSLNDAFRIGNEIATEVSARNPHPVTLKMEKVYHPCFLITKKRYVGYSYESPDQSKPIFDAKGIETVRRDSCGAVCKTMEQSLRLFFEHHDIEKVKAYLVRQWTRIISARVDLQDFVFAKEVRLGTYSVRSYSLPPAAIVATKAMRTDPRAEPRYAERVPYVVVHGEPGARLADLVVDPLDLLTIDSPHRINDTYYIQKQIIPALQRVFGLVGADLNQWFQGMPRPERGSIGKRGVFAPNAQRKRIDYYYLSKHCILCGDLAQGLAFLCHNCSMNESSIAVALTGRTSKLEMDMHRLVAICRHCGGGDWVLESGVKCTSLACSIFYERMKSMKELHSLSAAASEAGFYPSCTVEWF</sequence>
<evidence type="ECO:0000259" key="23">
    <source>
        <dbReference type="Pfam" id="PF03104"/>
    </source>
</evidence>
<feature type="region of interest" description="Disordered" evidence="21">
    <location>
        <begin position="525"/>
        <end position="546"/>
    </location>
</feature>
<dbReference type="Pfam" id="PF00136">
    <property type="entry name" value="DNA_pol_B"/>
    <property type="match status" value="1"/>
</dbReference>
<dbReference type="InterPro" id="IPR043502">
    <property type="entry name" value="DNA/RNA_pol_sf"/>
</dbReference>
<dbReference type="FunFam" id="1.10.132.60:FF:000007">
    <property type="entry name" value="DNA polymerase"/>
    <property type="match status" value="1"/>
</dbReference>
<dbReference type="InterPro" id="IPR006172">
    <property type="entry name" value="DNA-dir_DNA_pol_B"/>
</dbReference>
<dbReference type="Proteomes" id="UP000249390">
    <property type="component" value="Unassembled WGS sequence"/>
</dbReference>
<dbReference type="GO" id="GO:0051539">
    <property type="term" value="F:4 iron, 4 sulfur cluster binding"/>
    <property type="evidence" value="ECO:0007669"/>
    <property type="project" value="UniProtKB-KW"/>
</dbReference>
<feature type="compositionally biased region" description="Polar residues" evidence="21">
    <location>
        <begin position="528"/>
        <end position="546"/>
    </location>
</feature>
<evidence type="ECO:0000259" key="22">
    <source>
        <dbReference type="Pfam" id="PF00136"/>
    </source>
</evidence>
<keyword evidence="9" id="KW-0227">DNA damage</keyword>
<dbReference type="Pfam" id="PF03104">
    <property type="entry name" value="DNA_pol_B_exo1"/>
    <property type="match status" value="1"/>
</dbReference>
<evidence type="ECO:0000256" key="13">
    <source>
        <dbReference type="ARBA" id="ARBA00023004"/>
    </source>
</evidence>
<dbReference type="InterPro" id="IPR025687">
    <property type="entry name" value="Znf-C4pol"/>
</dbReference>
<feature type="domain" description="DNA-directed DNA polymerase family B multifunctional" evidence="22">
    <location>
        <begin position="1061"/>
        <end position="1508"/>
    </location>
</feature>
<evidence type="ECO:0000256" key="19">
    <source>
        <dbReference type="ARBA" id="ARBA00066055"/>
    </source>
</evidence>
<comment type="similarity">
    <text evidence="3 20">Belongs to the DNA polymerase type-B family.</text>
</comment>
<dbReference type="Gene3D" id="1.10.132.60">
    <property type="entry name" value="DNA polymerase family B, C-terminal domain"/>
    <property type="match status" value="1"/>
</dbReference>
<dbReference type="InterPro" id="IPR006134">
    <property type="entry name" value="DNA-dir_DNA_pol_B_multi_dom"/>
</dbReference>
<dbReference type="FunFam" id="1.10.287.690:FF:000002">
    <property type="entry name" value="DNA polymerase zeta"/>
    <property type="match status" value="1"/>
</dbReference>
<evidence type="ECO:0000313" key="25">
    <source>
        <dbReference type="EMBL" id="RAL37914.1"/>
    </source>
</evidence>
<evidence type="ECO:0000256" key="20">
    <source>
        <dbReference type="RuleBase" id="RU000442"/>
    </source>
</evidence>
<comment type="cofactor">
    <cofactor evidence="1 20">
        <name>[4Fe-4S] cluster</name>
        <dbReference type="ChEBI" id="CHEBI:49883"/>
    </cofactor>
</comment>
<keyword evidence="8 20" id="KW-0479">Metal-binding</keyword>
<dbReference type="InterPro" id="IPR023211">
    <property type="entry name" value="DNA_pol_palm_dom_sf"/>
</dbReference>
<dbReference type="EMBL" id="NQVE01000215">
    <property type="protein sequence ID" value="RAL37914.1"/>
    <property type="molecule type" value="Genomic_DNA"/>
</dbReference>
<feature type="compositionally biased region" description="Polar residues" evidence="21">
    <location>
        <begin position="724"/>
        <end position="749"/>
    </location>
</feature>
<feature type="domain" description="DNA-directed DNA polymerase family B exonuclease" evidence="23">
    <location>
        <begin position="795"/>
        <end position="921"/>
    </location>
</feature>
<evidence type="ECO:0000256" key="6">
    <source>
        <dbReference type="ARBA" id="ARBA00022695"/>
    </source>
</evidence>
<dbReference type="GO" id="GO:0000724">
    <property type="term" value="P:double-strand break repair via homologous recombination"/>
    <property type="evidence" value="ECO:0007669"/>
    <property type="project" value="TreeGrafter"/>
</dbReference>
<evidence type="ECO:0000256" key="3">
    <source>
        <dbReference type="ARBA" id="ARBA00005755"/>
    </source>
</evidence>
<feature type="region of interest" description="Disordered" evidence="21">
    <location>
        <begin position="441"/>
        <end position="465"/>
    </location>
</feature>
<dbReference type="InterPro" id="IPR042087">
    <property type="entry name" value="DNA_pol_B_thumb"/>
</dbReference>
<evidence type="ECO:0000256" key="14">
    <source>
        <dbReference type="ARBA" id="ARBA00023014"/>
    </source>
</evidence>
<dbReference type="GO" id="GO:0006260">
    <property type="term" value="P:DNA replication"/>
    <property type="evidence" value="ECO:0007669"/>
    <property type="project" value="UniProtKB-KW"/>
</dbReference>
<keyword evidence="13 20" id="KW-0408">Iron</keyword>
<dbReference type="SMART" id="SM00486">
    <property type="entry name" value="POLBc"/>
    <property type="match status" value="1"/>
</dbReference>
<dbReference type="CDD" id="cd05534">
    <property type="entry name" value="POLBc_zeta"/>
    <property type="match status" value="1"/>
</dbReference>
<evidence type="ECO:0000256" key="8">
    <source>
        <dbReference type="ARBA" id="ARBA00022723"/>
    </source>
</evidence>
<reference evidence="25 26" key="1">
    <citation type="submission" date="2018-06" db="EMBL/GenBank/DDBJ databases">
        <title>The Genome of Cuscuta australis (Dodder) Provides Insight into the Evolution of Plant Parasitism.</title>
        <authorList>
            <person name="Liu H."/>
        </authorList>
    </citation>
    <scope>NUCLEOTIDE SEQUENCE [LARGE SCALE GENOMIC DNA]</scope>
    <source>
        <strain evidence="26">cv. Yunnan</strain>
        <tissue evidence="25">Vines</tissue>
    </source>
</reference>
<evidence type="ECO:0000256" key="11">
    <source>
        <dbReference type="ARBA" id="ARBA00022833"/>
    </source>
</evidence>
<name>A0A328CXB9_9ASTE</name>
<evidence type="ECO:0000256" key="10">
    <source>
        <dbReference type="ARBA" id="ARBA00022771"/>
    </source>
</evidence>
<gene>
    <name evidence="25" type="ORF">DM860_000608</name>
</gene>
<evidence type="ECO:0000256" key="18">
    <source>
        <dbReference type="ARBA" id="ARBA00049244"/>
    </source>
</evidence>
<evidence type="ECO:0000256" key="12">
    <source>
        <dbReference type="ARBA" id="ARBA00022932"/>
    </source>
</evidence>
<evidence type="ECO:0000256" key="5">
    <source>
        <dbReference type="ARBA" id="ARBA00022679"/>
    </source>
</evidence>
<proteinExistence type="inferred from homology"/>
<dbReference type="PRINTS" id="PR00106">
    <property type="entry name" value="DNAPOLB"/>
</dbReference>
<dbReference type="Pfam" id="PF14260">
    <property type="entry name" value="zf-C4pol"/>
    <property type="match status" value="1"/>
</dbReference>
<evidence type="ECO:0000313" key="26">
    <source>
        <dbReference type="Proteomes" id="UP000249390"/>
    </source>
</evidence>
<accession>A0A328CXB9</accession>
<dbReference type="InterPro" id="IPR030559">
    <property type="entry name" value="PolZ_Rev3"/>
</dbReference>
<keyword evidence="4 20" id="KW-0004">4Fe-4S</keyword>
<evidence type="ECO:0000256" key="16">
    <source>
        <dbReference type="ARBA" id="ARBA00023204"/>
    </source>
</evidence>
<dbReference type="InterPro" id="IPR012337">
    <property type="entry name" value="RNaseH-like_sf"/>
</dbReference>
<comment type="catalytic activity">
    <reaction evidence="18 20">
        <text>DNA(n) + a 2'-deoxyribonucleoside 5'-triphosphate = DNA(n+1) + diphosphate</text>
        <dbReference type="Rhea" id="RHEA:22508"/>
        <dbReference type="Rhea" id="RHEA-COMP:17339"/>
        <dbReference type="Rhea" id="RHEA-COMP:17340"/>
        <dbReference type="ChEBI" id="CHEBI:33019"/>
        <dbReference type="ChEBI" id="CHEBI:61560"/>
        <dbReference type="ChEBI" id="CHEBI:173112"/>
        <dbReference type="EC" id="2.7.7.7"/>
    </reaction>
</comment>
<dbReference type="SUPFAM" id="SSF53098">
    <property type="entry name" value="Ribonuclease H-like"/>
    <property type="match status" value="1"/>
</dbReference>
<dbReference type="PANTHER" id="PTHR45812">
    <property type="entry name" value="DNA POLYMERASE ZETA CATALYTIC SUBUNIT"/>
    <property type="match status" value="1"/>
</dbReference>
<evidence type="ECO:0000256" key="7">
    <source>
        <dbReference type="ARBA" id="ARBA00022705"/>
    </source>
</evidence>
<keyword evidence="26" id="KW-1185">Reference proteome</keyword>
<dbReference type="InterPro" id="IPR006133">
    <property type="entry name" value="DNA-dir_DNA_pol_B_exonuc"/>
</dbReference>
<keyword evidence="12 20" id="KW-0239">DNA-directed DNA polymerase</keyword>
<keyword evidence="5 20" id="KW-0808">Transferase</keyword>
<dbReference type="InterPro" id="IPR017964">
    <property type="entry name" value="DNA-dir_DNA_pol_B_CS"/>
</dbReference>
<dbReference type="GO" id="GO:0008270">
    <property type="term" value="F:zinc ion binding"/>
    <property type="evidence" value="ECO:0007669"/>
    <property type="project" value="UniProtKB-KW"/>
</dbReference>
<feature type="region of interest" description="Disordered" evidence="21">
    <location>
        <begin position="723"/>
        <end position="774"/>
    </location>
</feature>
<evidence type="ECO:0000256" key="1">
    <source>
        <dbReference type="ARBA" id="ARBA00001966"/>
    </source>
</evidence>
<comment type="caution">
    <text evidence="25">The sequence shown here is derived from an EMBL/GenBank/DDBJ whole genome shotgun (WGS) entry which is preliminary data.</text>
</comment>
<keyword evidence="6 20" id="KW-0548">Nucleotidyltransferase</keyword>